<evidence type="ECO:0000259" key="1">
    <source>
        <dbReference type="Pfam" id="PF14534"/>
    </source>
</evidence>
<proteinExistence type="predicted"/>
<dbReference type="EMBL" id="CP147404">
    <property type="protein sequence ID" value="WXB93655.1"/>
    <property type="molecule type" value="Genomic_DNA"/>
</dbReference>
<organism evidence="2 3">
    <name type="scientific">Bacillus kandeliae</name>
    <dbReference type="NCBI Taxonomy" id="3129297"/>
    <lineage>
        <taxon>Bacteria</taxon>
        <taxon>Bacillati</taxon>
        <taxon>Bacillota</taxon>
        <taxon>Bacilli</taxon>
        <taxon>Bacillales</taxon>
        <taxon>Bacillaceae</taxon>
        <taxon>Bacillus</taxon>
    </lineage>
</organism>
<dbReference type="SUPFAM" id="SSF54427">
    <property type="entry name" value="NTF2-like"/>
    <property type="match status" value="1"/>
</dbReference>
<dbReference type="Proteomes" id="UP001387364">
    <property type="component" value="Chromosome"/>
</dbReference>
<dbReference type="Pfam" id="PF14534">
    <property type="entry name" value="DUF4440"/>
    <property type="match status" value="1"/>
</dbReference>
<dbReference type="InterPro" id="IPR027843">
    <property type="entry name" value="DUF4440"/>
</dbReference>
<accession>A0ABZ2N7U8</accession>
<keyword evidence="3" id="KW-1185">Reference proteome</keyword>
<reference evidence="2 3" key="1">
    <citation type="submission" date="2024-02" db="EMBL/GenBank/DDBJ databases">
        <title>Seven novel Bacillus-like species.</title>
        <authorList>
            <person name="Liu G."/>
        </authorList>
    </citation>
    <scope>NUCLEOTIDE SEQUENCE [LARGE SCALE GENOMIC DNA]</scope>
    <source>
        <strain evidence="2 3">FJAT-52991</strain>
    </source>
</reference>
<sequence>MDRDLNLKEYIKGLDEKLLRPEVRASPEELNNLLADEFFEYGGSGNIFVKSDFTGAAGVGGGVELKLTLHNFDMHILADDVVLTTYQIKDETRKQNTLRSSIWKYRNEKWQLFFHQGTLTNLPL</sequence>
<evidence type="ECO:0000313" key="3">
    <source>
        <dbReference type="Proteomes" id="UP001387364"/>
    </source>
</evidence>
<dbReference type="RefSeq" id="WP_338753069.1">
    <property type="nucleotide sequence ID" value="NZ_CP147404.1"/>
</dbReference>
<dbReference type="Gene3D" id="3.10.450.50">
    <property type="match status" value="1"/>
</dbReference>
<protein>
    <submittedName>
        <fullName evidence="2">DUF4440 domain-containing protein</fullName>
    </submittedName>
</protein>
<feature type="domain" description="DUF4440" evidence="1">
    <location>
        <begin position="11"/>
        <end position="112"/>
    </location>
</feature>
<name>A0ABZ2N7U8_9BACI</name>
<gene>
    <name evidence="2" type="ORF">WDJ61_03115</name>
</gene>
<evidence type="ECO:0000313" key="2">
    <source>
        <dbReference type="EMBL" id="WXB93655.1"/>
    </source>
</evidence>
<dbReference type="InterPro" id="IPR032710">
    <property type="entry name" value="NTF2-like_dom_sf"/>
</dbReference>